<reference evidence="2 3" key="1">
    <citation type="submission" date="2018-01" db="EMBL/GenBank/DDBJ databases">
        <authorList>
            <person name="Paulsen S."/>
            <person name="Gram L.K."/>
        </authorList>
    </citation>
    <scope>NUCLEOTIDE SEQUENCE [LARGE SCALE GENOMIC DNA]</scope>
    <source>
        <strain evidence="2 3">S3790</strain>
    </source>
</reference>
<keyword evidence="1" id="KW-0812">Transmembrane</keyword>
<feature type="transmembrane region" description="Helical" evidence="1">
    <location>
        <begin position="29"/>
        <end position="49"/>
    </location>
</feature>
<evidence type="ECO:0000256" key="1">
    <source>
        <dbReference type="SAM" id="Phobius"/>
    </source>
</evidence>
<evidence type="ECO:0000313" key="2">
    <source>
        <dbReference type="EMBL" id="TMO65013.1"/>
    </source>
</evidence>
<protein>
    <submittedName>
        <fullName evidence="2">Uncharacterized protein</fullName>
    </submittedName>
</protein>
<gene>
    <name evidence="2" type="ORF">CWC19_17900</name>
</gene>
<sequence>MISCIFITCVLYALAGARAIARLPLSRVSINIIGAICVLRGLATFSLLLSHPEMASTFAIIAGIFWFLCGVGYLLGYKLMGFNEQL</sequence>
<keyword evidence="1" id="KW-1133">Transmembrane helix</keyword>
<accession>A0A5S3V312</accession>
<comment type="caution">
    <text evidence="2">The sequence shown here is derived from an EMBL/GenBank/DDBJ whole genome shotgun (WGS) entry which is preliminary data.</text>
</comment>
<dbReference type="Proteomes" id="UP000307217">
    <property type="component" value="Unassembled WGS sequence"/>
</dbReference>
<reference evidence="3" key="2">
    <citation type="submission" date="2019-06" db="EMBL/GenBank/DDBJ databases">
        <title>Co-occurence of chitin degradation, pigmentation and bioactivity in marine Pseudoalteromonas.</title>
        <authorList>
            <person name="Sonnenschein E.C."/>
            <person name="Bech P.K."/>
        </authorList>
    </citation>
    <scope>NUCLEOTIDE SEQUENCE [LARGE SCALE GENOMIC DNA]</scope>
    <source>
        <strain evidence="3">S3790</strain>
    </source>
</reference>
<keyword evidence="1" id="KW-0472">Membrane</keyword>
<name>A0A5S3V312_9GAMM</name>
<evidence type="ECO:0000313" key="3">
    <source>
        <dbReference type="Proteomes" id="UP000307217"/>
    </source>
</evidence>
<dbReference type="AlphaFoldDB" id="A0A5S3V312"/>
<organism evidence="2 3">
    <name type="scientific">Pseudoalteromonas aurantia</name>
    <dbReference type="NCBI Taxonomy" id="43654"/>
    <lineage>
        <taxon>Bacteria</taxon>
        <taxon>Pseudomonadati</taxon>
        <taxon>Pseudomonadota</taxon>
        <taxon>Gammaproteobacteria</taxon>
        <taxon>Alteromonadales</taxon>
        <taxon>Pseudoalteromonadaceae</taxon>
        <taxon>Pseudoalteromonas</taxon>
    </lineage>
</organism>
<dbReference type="EMBL" id="PNBX01000097">
    <property type="protein sequence ID" value="TMO65013.1"/>
    <property type="molecule type" value="Genomic_DNA"/>
</dbReference>
<proteinExistence type="predicted"/>
<feature type="transmembrane region" description="Helical" evidence="1">
    <location>
        <begin position="56"/>
        <end position="76"/>
    </location>
</feature>